<dbReference type="RefSeq" id="WP_077996053.1">
    <property type="nucleotide sequence ID" value="NZ_CP019655.1"/>
</dbReference>
<dbReference type="InterPro" id="IPR025410">
    <property type="entry name" value="Lant_dehyd"/>
</dbReference>
<accession>A0A2L1U5G5</accession>
<feature type="binding site" evidence="1">
    <location>
        <position position="919"/>
    </location>
    <ligand>
        <name>Zn(2+)</name>
        <dbReference type="ChEBI" id="CHEBI:29105"/>
    </ligand>
</feature>
<dbReference type="GeneID" id="64220408"/>
<dbReference type="GO" id="GO:0046872">
    <property type="term" value="F:metal ion binding"/>
    <property type="evidence" value="ECO:0007669"/>
    <property type="project" value="UniProtKB-KW"/>
</dbReference>
<sequence>MNSKLNLYTIPMDGALSLTERKELFERIGGVNLVQPEWNERAKRWKSRFPSPELFEQRLRTESLTENQFNCFVSSLDLKIEAEAQRYYGDSDWVKVYSAAMSGYEQDALPGHNNHLGVAVYPFVVWACKEIRSFFAEMTIEVVQDDFIQDFAQGLTLDLMQFSQYSLILELNVAKLLNQLEGNDSKERFHSFVRTLSNKEMLLSFYSEYIVLARLLSVRTLYTVNNLKEAMNRFRDDMPELRSHFPFVNQAQLQKITLGIGDRHKKGNSVMCFHFTGGNSLIYKPKNLEVSVKFQEISAFIAELGLKSRFKFHHILPKGEYGWEELVEYKTCHNRKEVERYFYRYGALVGIAYLLRGIDFHYENVIAQGEHPQLIDLETIFHNRPGLLHDDHFDVALKVAFTETVMGSNLLPVHLFGTEQHKGLELSGLGGNEQETPFDVKQMEHINTDEMRVIRKKVMINGKSNRVTLQNQEIQLSDYEHHILQGFSDVCYLVCRSKPLIRQKIKDTFEHTPIRIIVRSTQKYSNLLMEANHPDYTRHQLEREMFIDSVWGYPIRSSEILRSEREDLLEGDIPLFTTFTDSLHLWDSRGRRILHVFKESSMDLVLSRLERLTPEEIRYQVSLMKSSLYTVHSDGEGTVPKYTEVISNKDKGVYDGKKEKWLEAAEHIGELLQSRAVIGQDEASWLTLVTGKNGWGIQEIPKNLYDGLAGVALFFAYLSNITGRSDYKELSIKSMNRALKINTNEKILPSGFWGTASLLYPIFQIQSIIEPVKEWNMEAEKIADLLKNLETPDDSYDFLGGSAGLAVLLVQAFSVTKDDRFLELAMKYGDHLCVHADRVEGIYTWKSKWNDVPLGGLAHGVIGIGYALGQLYHVTEESRFKEAALGALNYQNSLYDVLGKRWIDNRKHKNNQYCDSHWCNGVTGIGMAQLALWNEWGIGHPQMSHEVAQAAEFVFQDGSYSSYCLCHGLMGDAEFLYTAGKQLNEQKWTEQAFNYADFVSDQVLLGQGQVCGTPRHIETPGLFLGLSGIGYQLLRLAEPDIVPCVLQLRMKKHLIFK</sequence>
<dbReference type="Gene3D" id="1.50.10.10">
    <property type="match status" value="1"/>
</dbReference>
<dbReference type="InterPro" id="IPR017146">
    <property type="entry name" value="Lanti_2_LanM"/>
</dbReference>
<dbReference type="PRINTS" id="PR01950">
    <property type="entry name" value="LANCSUPER"/>
</dbReference>
<dbReference type="EMBL" id="CP019655">
    <property type="protein sequence ID" value="AVF28156.1"/>
    <property type="molecule type" value="Genomic_DNA"/>
</dbReference>
<dbReference type="PRINTS" id="PR01955">
    <property type="entry name" value="LANCFRANKIA"/>
</dbReference>
<evidence type="ECO:0000259" key="2">
    <source>
        <dbReference type="Pfam" id="PF13575"/>
    </source>
</evidence>
<dbReference type="Pfam" id="PF05147">
    <property type="entry name" value="LANC_like"/>
    <property type="match status" value="1"/>
</dbReference>
<evidence type="ECO:0000256" key="1">
    <source>
        <dbReference type="PIRSR" id="PIRSR607822-1"/>
    </source>
</evidence>
<organism evidence="3 4">
    <name type="scientific">Paenibacillus larvae subsp. larvae</name>
    <dbReference type="NCBI Taxonomy" id="147375"/>
    <lineage>
        <taxon>Bacteria</taxon>
        <taxon>Bacillati</taxon>
        <taxon>Bacillota</taxon>
        <taxon>Bacilli</taxon>
        <taxon>Bacillales</taxon>
        <taxon>Paenibacillaceae</taxon>
        <taxon>Paenibacillus</taxon>
    </lineage>
</organism>
<dbReference type="Proteomes" id="UP000239833">
    <property type="component" value="Chromosome"/>
</dbReference>
<dbReference type="PANTHER" id="PTHR12736:SF7">
    <property type="entry name" value="LANC-LIKE PROTEIN 3"/>
    <property type="match status" value="1"/>
</dbReference>
<dbReference type="GO" id="GO:0005975">
    <property type="term" value="P:carbohydrate metabolic process"/>
    <property type="evidence" value="ECO:0007669"/>
    <property type="project" value="InterPro"/>
</dbReference>
<dbReference type="STRING" id="147375.BXP28_13690"/>
<dbReference type="InterPro" id="IPR012341">
    <property type="entry name" value="6hp_glycosidase-like_sf"/>
</dbReference>
<proteinExistence type="predicted"/>
<dbReference type="SUPFAM" id="SSF158745">
    <property type="entry name" value="LanC-like"/>
    <property type="match status" value="1"/>
</dbReference>
<gene>
    <name evidence="3" type="ORF">ERICIII_04079</name>
</gene>
<dbReference type="CDD" id="cd04792">
    <property type="entry name" value="LanM-like"/>
    <property type="match status" value="1"/>
</dbReference>
<dbReference type="NCBIfam" id="TIGR03897">
    <property type="entry name" value="lanti_2_LanM"/>
    <property type="match status" value="1"/>
</dbReference>
<keyword evidence="1" id="KW-0862">Zinc</keyword>
<dbReference type="PANTHER" id="PTHR12736">
    <property type="entry name" value="LANC-LIKE PROTEIN"/>
    <property type="match status" value="1"/>
</dbReference>
<keyword evidence="1" id="KW-0479">Metal-binding</keyword>
<dbReference type="InterPro" id="IPR007822">
    <property type="entry name" value="LANC-like"/>
</dbReference>
<dbReference type="GO" id="GO:0031179">
    <property type="term" value="P:peptide modification"/>
    <property type="evidence" value="ECO:0007669"/>
    <property type="project" value="InterPro"/>
</dbReference>
<feature type="domain" description="Lantibiotic biosynthesis protein dehydration" evidence="2">
    <location>
        <begin position="209"/>
        <end position="578"/>
    </location>
</feature>
<dbReference type="AlphaFoldDB" id="A0A2L1U5G5"/>
<name>A0A2L1U5G5_9BACL</name>
<reference evidence="4" key="1">
    <citation type="submission" date="2017-02" db="EMBL/GenBank/DDBJ databases">
        <title>Delineation of Paenibacillus larvae strains originating from foulbrood outbreaks.</title>
        <authorList>
            <person name="Beims H."/>
            <person name="Bunk B."/>
            <person name="Sproeer C."/>
            <person name="Mohr K.I."/>
            <person name="Pradella S."/>
            <person name="Guenther G."/>
            <person name="Rohde M."/>
            <person name="von der Ohe W."/>
            <person name="Steinert M."/>
        </authorList>
    </citation>
    <scope>NUCLEOTIDE SEQUENCE [LARGE SCALE GENOMIC DNA]</scope>
    <source>
        <strain evidence="4">Eric_III</strain>
    </source>
</reference>
<feature type="binding site" evidence="1">
    <location>
        <position position="967"/>
    </location>
    <ligand>
        <name>Zn(2+)</name>
        <dbReference type="ChEBI" id="CHEBI:29105"/>
    </ligand>
</feature>
<evidence type="ECO:0000313" key="3">
    <source>
        <dbReference type="EMBL" id="AVF28156.1"/>
    </source>
</evidence>
<dbReference type="GO" id="GO:0005886">
    <property type="term" value="C:plasma membrane"/>
    <property type="evidence" value="ECO:0007669"/>
    <property type="project" value="TreeGrafter"/>
</dbReference>
<dbReference type="PIRSF" id="PIRSF037228">
    <property type="entry name" value="Lant_mod_RumM"/>
    <property type="match status" value="1"/>
</dbReference>
<dbReference type="Pfam" id="PF13575">
    <property type="entry name" value="DUF4135"/>
    <property type="match status" value="1"/>
</dbReference>
<evidence type="ECO:0000313" key="4">
    <source>
        <dbReference type="Proteomes" id="UP000239833"/>
    </source>
</evidence>
<protein>
    <submittedName>
        <fullName evidence="3">Type 2 lantibiotic biosynthesis protein LanM</fullName>
    </submittedName>
</protein>
<feature type="binding site" evidence="1">
    <location>
        <position position="966"/>
    </location>
    <ligand>
        <name>Zn(2+)</name>
        <dbReference type="ChEBI" id="CHEBI:29105"/>
    </ligand>
</feature>
<dbReference type="SMART" id="SM01260">
    <property type="entry name" value="LANC_like"/>
    <property type="match status" value="1"/>
</dbReference>